<dbReference type="InterPro" id="IPR039420">
    <property type="entry name" value="WalR-like"/>
</dbReference>
<feature type="modified residue" description="4-aspartylphosphate" evidence="6">
    <location>
        <position position="53"/>
    </location>
</feature>
<evidence type="ECO:0000256" key="7">
    <source>
        <dbReference type="PROSITE-ProRule" id="PRU01091"/>
    </source>
</evidence>
<dbReference type="GO" id="GO:0005829">
    <property type="term" value="C:cytosol"/>
    <property type="evidence" value="ECO:0007669"/>
    <property type="project" value="TreeGrafter"/>
</dbReference>
<dbReference type="Gene3D" id="1.10.10.10">
    <property type="entry name" value="Winged helix-like DNA-binding domain superfamily/Winged helix DNA-binding domain"/>
    <property type="match status" value="1"/>
</dbReference>
<name>A0A3A3ETP4_9GAMM</name>
<comment type="caution">
    <text evidence="10">The sequence shown here is derived from an EMBL/GenBank/DDBJ whole genome shotgun (WGS) entry which is preliminary data.</text>
</comment>
<dbReference type="SUPFAM" id="SSF52172">
    <property type="entry name" value="CheY-like"/>
    <property type="match status" value="1"/>
</dbReference>
<dbReference type="AlphaFoldDB" id="A0A3A3ETP4"/>
<dbReference type="Pfam" id="PF00486">
    <property type="entry name" value="Trans_reg_C"/>
    <property type="match status" value="1"/>
</dbReference>
<dbReference type="InterPro" id="IPR001789">
    <property type="entry name" value="Sig_transdc_resp-reg_receiver"/>
</dbReference>
<evidence type="ECO:0000256" key="3">
    <source>
        <dbReference type="ARBA" id="ARBA00023015"/>
    </source>
</evidence>
<evidence type="ECO:0000256" key="4">
    <source>
        <dbReference type="ARBA" id="ARBA00023125"/>
    </source>
</evidence>
<organism evidence="10 11">
    <name type="scientific">Pseudoalteromonas gelatinilytica</name>
    <dbReference type="NCBI Taxonomy" id="1703256"/>
    <lineage>
        <taxon>Bacteria</taxon>
        <taxon>Pseudomonadati</taxon>
        <taxon>Pseudomonadota</taxon>
        <taxon>Gammaproteobacteria</taxon>
        <taxon>Alteromonadales</taxon>
        <taxon>Pseudoalteromonadaceae</taxon>
        <taxon>Pseudoalteromonas</taxon>
    </lineage>
</organism>
<dbReference type="InterPro" id="IPR036388">
    <property type="entry name" value="WH-like_DNA-bd_sf"/>
</dbReference>
<dbReference type="PANTHER" id="PTHR48111">
    <property type="entry name" value="REGULATOR OF RPOS"/>
    <property type="match status" value="1"/>
</dbReference>
<dbReference type="EMBL" id="QYSE01000001">
    <property type="protein sequence ID" value="RJF37461.1"/>
    <property type="molecule type" value="Genomic_DNA"/>
</dbReference>
<dbReference type="PANTHER" id="PTHR48111:SF22">
    <property type="entry name" value="REGULATOR OF RPOS"/>
    <property type="match status" value="1"/>
</dbReference>
<keyword evidence="5" id="KW-0804">Transcription</keyword>
<dbReference type="InterPro" id="IPR001867">
    <property type="entry name" value="OmpR/PhoB-type_DNA-bd"/>
</dbReference>
<feature type="domain" description="OmpR/PhoB-type" evidence="9">
    <location>
        <begin position="125"/>
        <end position="226"/>
    </location>
</feature>
<evidence type="ECO:0000256" key="2">
    <source>
        <dbReference type="ARBA" id="ARBA00023012"/>
    </source>
</evidence>
<evidence type="ECO:0000256" key="5">
    <source>
        <dbReference type="ARBA" id="ARBA00023163"/>
    </source>
</evidence>
<keyword evidence="1 6" id="KW-0597">Phosphoprotein</keyword>
<accession>A0A3A3ETP4</accession>
<dbReference type="RefSeq" id="WP_119852224.1">
    <property type="nucleotide sequence ID" value="NZ_QYSE01000001.1"/>
</dbReference>
<keyword evidence="4 7" id="KW-0238">DNA-binding</keyword>
<protein>
    <submittedName>
        <fullName evidence="10">DNA-binding response regulator</fullName>
    </submittedName>
</protein>
<proteinExistence type="predicted"/>
<dbReference type="PROSITE" id="PS50110">
    <property type="entry name" value="RESPONSE_REGULATORY"/>
    <property type="match status" value="1"/>
</dbReference>
<dbReference type="Gene3D" id="6.10.250.690">
    <property type="match status" value="1"/>
</dbReference>
<gene>
    <name evidence="10" type="ORF">D4741_05150</name>
</gene>
<dbReference type="Proteomes" id="UP000265938">
    <property type="component" value="Unassembled WGS sequence"/>
</dbReference>
<evidence type="ECO:0000313" key="11">
    <source>
        <dbReference type="Proteomes" id="UP000265938"/>
    </source>
</evidence>
<feature type="domain" description="Response regulatory" evidence="8">
    <location>
        <begin position="4"/>
        <end position="118"/>
    </location>
</feature>
<dbReference type="GO" id="GO:0032993">
    <property type="term" value="C:protein-DNA complex"/>
    <property type="evidence" value="ECO:0007669"/>
    <property type="project" value="TreeGrafter"/>
</dbReference>
<evidence type="ECO:0000259" key="8">
    <source>
        <dbReference type="PROSITE" id="PS50110"/>
    </source>
</evidence>
<dbReference type="CDD" id="cd00383">
    <property type="entry name" value="trans_reg_C"/>
    <property type="match status" value="1"/>
</dbReference>
<dbReference type="PROSITE" id="PS51755">
    <property type="entry name" value="OMPR_PHOB"/>
    <property type="match status" value="1"/>
</dbReference>
<dbReference type="GO" id="GO:0000156">
    <property type="term" value="F:phosphorelay response regulator activity"/>
    <property type="evidence" value="ECO:0007669"/>
    <property type="project" value="TreeGrafter"/>
</dbReference>
<keyword evidence="2" id="KW-0902">Two-component regulatory system</keyword>
<evidence type="ECO:0000313" key="10">
    <source>
        <dbReference type="EMBL" id="RJF37461.1"/>
    </source>
</evidence>
<dbReference type="GO" id="GO:0006355">
    <property type="term" value="P:regulation of DNA-templated transcription"/>
    <property type="evidence" value="ECO:0007669"/>
    <property type="project" value="InterPro"/>
</dbReference>
<sequence>MSIRVLYVEDDKRFAATVIEFLELMGLVCDYCDNGLQGVILAEKNQYDVIVTDINMPKLDGLGMCQKLRQQGIDTPLLMLTALHDLDDKLAGFDCGADDYLTKPFELKELLARIKTLSKRRSGNAQKLVIQELGLELNLGERQAFREGILLKLTPSSWKLLEVIARAYPNCVDRQMLEHTIWGDDVPDSEALKVHIHRLRQRIDKPFSEPLLHVVNGNAVLKRVHS</sequence>
<dbReference type="InterPro" id="IPR011006">
    <property type="entry name" value="CheY-like_superfamily"/>
</dbReference>
<dbReference type="InterPro" id="IPR016032">
    <property type="entry name" value="Sig_transdc_resp-reg_C-effctor"/>
</dbReference>
<reference evidence="10 11" key="1">
    <citation type="submission" date="2018-09" db="EMBL/GenBank/DDBJ databases">
        <title>Identification of marine bacteria producing industrial enzymes.</title>
        <authorList>
            <person name="Cheng T.H."/>
            <person name="Saidin J."/>
            <person name="Muhd D.D."/>
            <person name="Isa M.N.M."/>
            <person name="Bakar M.F.A."/>
            <person name="Ismail N."/>
        </authorList>
    </citation>
    <scope>NUCLEOTIDE SEQUENCE [LARGE SCALE GENOMIC DNA]</scope>
    <source>
        <strain evidence="10 11">MNAD 1.6</strain>
    </source>
</reference>
<evidence type="ECO:0000256" key="6">
    <source>
        <dbReference type="PROSITE-ProRule" id="PRU00169"/>
    </source>
</evidence>
<dbReference type="SMART" id="SM00448">
    <property type="entry name" value="REC"/>
    <property type="match status" value="1"/>
</dbReference>
<dbReference type="SMART" id="SM00862">
    <property type="entry name" value="Trans_reg_C"/>
    <property type="match status" value="1"/>
</dbReference>
<evidence type="ECO:0000259" key="9">
    <source>
        <dbReference type="PROSITE" id="PS51755"/>
    </source>
</evidence>
<dbReference type="Gene3D" id="3.40.50.2300">
    <property type="match status" value="1"/>
</dbReference>
<dbReference type="GO" id="GO:0000976">
    <property type="term" value="F:transcription cis-regulatory region binding"/>
    <property type="evidence" value="ECO:0007669"/>
    <property type="project" value="TreeGrafter"/>
</dbReference>
<evidence type="ECO:0000256" key="1">
    <source>
        <dbReference type="ARBA" id="ARBA00022553"/>
    </source>
</evidence>
<dbReference type="Pfam" id="PF00072">
    <property type="entry name" value="Response_reg"/>
    <property type="match status" value="1"/>
</dbReference>
<keyword evidence="3" id="KW-0805">Transcription regulation</keyword>
<dbReference type="SUPFAM" id="SSF46894">
    <property type="entry name" value="C-terminal effector domain of the bipartite response regulators"/>
    <property type="match status" value="1"/>
</dbReference>
<feature type="DNA-binding region" description="OmpR/PhoB-type" evidence="7">
    <location>
        <begin position="125"/>
        <end position="226"/>
    </location>
</feature>